<accession>A0A1R2BDU5</accession>
<gene>
    <name evidence="1" type="ORF">SteCoe_26008</name>
</gene>
<protein>
    <recommendedName>
        <fullName evidence="3">LITAF domain-containing protein</fullName>
    </recommendedName>
</protein>
<sequence>MLSVERIENTLQIGKSTCQMCNILPYESSKGLSSGHLEVFKTESELCLRPGSPERYKSTINFEGITPHTKISSQKDSFSQCSFPDMKNFHKNSQTPIKDISLSLDFSIEDVPDIGTSFFSSANEAREMPLFEIAKETEKDNPGSNSFASTNTKAHKLYDEILKLRTEIKKPYKNNCKIECSKCCKVIVTDLKITYPTCSILEKLLCSLCISADKAIKCTYFCNNCKRFITLRIDELEFNFN</sequence>
<comment type="caution">
    <text evidence="1">The sequence shown here is derived from an EMBL/GenBank/DDBJ whole genome shotgun (WGS) entry which is preliminary data.</text>
</comment>
<name>A0A1R2BDU5_9CILI</name>
<keyword evidence="2" id="KW-1185">Reference proteome</keyword>
<dbReference type="Proteomes" id="UP000187209">
    <property type="component" value="Unassembled WGS sequence"/>
</dbReference>
<evidence type="ECO:0000313" key="2">
    <source>
        <dbReference type="Proteomes" id="UP000187209"/>
    </source>
</evidence>
<proteinExistence type="predicted"/>
<evidence type="ECO:0000313" key="1">
    <source>
        <dbReference type="EMBL" id="OMJ74947.1"/>
    </source>
</evidence>
<reference evidence="1 2" key="1">
    <citation type="submission" date="2016-11" db="EMBL/GenBank/DDBJ databases">
        <title>The macronuclear genome of Stentor coeruleus: a giant cell with tiny introns.</title>
        <authorList>
            <person name="Slabodnick M."/>
            <person name="Ruby J.G."/>
            <person name="Reiff S.B."/>
            <person name="Swart E.C."/>
            <person name="Gosai S."/>
            <person name="Prabakaran S."/>
            <person name="Witkowska E."/>
            <person name="Larue G.E."/>
            <person name="Fisher S."/>
            <person name="Freeman R.M."/>
            <person name="Gunawardena J."/>
            <person name="Chu W."/>
            <person name="Stover N.A."/>
            <person name="Gregory B.D."/>
            <person name="Nowacki M."/>
            <person name="Derisi J."/>
            <person name="Roy S.W."/>
            <person name="Marshall W.F."/>
            <person name="Sood P."/>
        </authorList>
    </citation>
    <scope>NUCLEOTIDE SEQUENCE [LARGE SCALE GENOMIC DNA]</scope>
    <source>
        <strain evidence="1">WM001</strain>
    </source>
</reference>
<organism evidence="1 2">
    <name type="scientific">Stentor coeruleus</name>
    <dbReference type="NCBI Taxonomy" id="5963"/>
    <lineage>
        <taxon>Eukaryota</taxon>
        <taxon>Sar</taxon>
        <taxon>Alveolata</taxon>
        <taxon>Ciliophora</taxon>
        <taxon>Postciliodesmatophora</taxon>
        <taxon>Heterotrichea</taxon>
        <taxon>Heterotrichida</taxon>
        <taxon>Stentoridae</taxon>
        <taxon>Stentor</taxon>
    </lineage>
</organism>
<evidence type="ECO:0008006" key="3">
    <source>
        <dbReference type="Google" id="ProtNLM"/>
    </source>
</evidence>
<dbReference type="EMBL" id="MPUH01000719">
    <property type="protein sequence ID" value="OMJ74947.1"/>
    <property type="molecule type" value="Genomic_DNA"/>
</dbReference>
<dbReference type="AlphaFoldDB" id="A0A1R2BDU5"/>